<dbReference type="Proteomes" id="UP000525078">
    <property type="component" value="Unassembled WGS sequence"/>
</dbReference>
<feature type="domain" description="DOMON" evidence="15">
    <location>
        <begin position="657"/>
        <end position="770"/>
    </location>
</feature>
<dbReference type="PANTHER" id="PTHR23130:SF195">
    <property type="entry name" value="CYTOCHROME B561 AND DOMON DOMAIN-CONTAINING PROTEIN"/>
    <property type="match status" value="1"/>
</dbReference>
<dbReference type="InterPro" id="IPR005018">
    <property type="entry name" value="DOMON_domain"/>
</dbReference>
<evidence type="ECO:0000256" key="5">
    <source>
        <dbReference type="ARBA" id="ARBA00022692"/>
    </source>
</evidence>
<dbReference type="Pfam" id="PF03188">
    <property type="entry name" value="Cytochrom_B561"/>
    <property type="match status" value="1"/>
</dbReference>
<feature type="transmembrane region" description="Helical" evidence="13">
    <location>
        <begin position="919"/>
        <end position="942"/>
    </location>
</feature>
<dbReference type="CDD" id="cd09629">
    <property type="entry name" value="DOMON_CIL1_like"/>
    <property type="match status" value="3"/>
</dbReference>
<evidence type="ECO:0000256" key="3">
    <source>
        <dbReference type="ARBA" id="ARBA00022448"/>
    </source>
</evidence>
<evidence type="ECO:0000256" key="4">
    <source>
        <dbReference type="ARBA" id="ARBA00022617"/>
    </source>
</evidence>
<dbReference type="GO" id="GO:0046872">
    <property type="term" value="F:metal ion binding"/>
    <property type="evidence" value="ECO:0007669"/>
    <property type="project" value="UniProtKB-KW"/>
</dbReference>
<keyword evidence="8" id="KW-0249">Electron transport</keyword>
<dbReference type="EMBL" id="JAATIP010000053">
    <property type="protein sequence ID" value="KAF4383152.1"/>
    <property type="molecule type" value="Genomic_DNA"/>
</dbReference>
<dbReference type="PANTHER" id="PTHR23130">
    <property type="entry name" value="CYTOCHROME B561 AND DOMON DOMAIN-CONTAINING PROTEIN"/>
    <property type="match status" value="1"/>
</dbReference>
<dbReference type="Gene3D" id="1.20.120.1770">
    <property type="match status" value="1"/>
</dbReference>
<evidence type="ECO:0000256" key="14">
    <source>
        <dbReference type="SAM" id="SignalP"/>
    </source>
</evidence>
<comment type="subcellular location">
    <subcellularLocation>
        <location evidence="2">Membrane</location>
        <topology evidence="2">Multi-pass membrane protein</topology>
    </subcellularLocation>
</comment>
<evidence type="ECO:0000256" key="8">
    <source>
        <dbReference type="ARBA" id="ARBA00022982"/>
    </source>
</evidence>
<evidence type="ECO:0000313" key="18">
    <source>
        <dbReference type="Proteomes" id="UP000525078"/>
    </source>
</evidence>
<evidence type="ECO:0008006" key="19">
    <source>
        <dbReference type="Google" id="ProtNLM"/>
    </source>
</evidence>
<dbReference type="PROSITE" id="PS50939">
    <property type="entry name" value="CYTOCHROME_B561"/>
    <property type="match status" value="1"/>
</dbReference>
<evidence type="ECO:0000256" key="13">
    <source>
        <dbReference type="SAM" id="Phobius"/>
    </source>
</evidence>
<keyword evidence="5 13" id="KW-0812">Transmembrane</keyword>
<feature type="signal peptide" evidence="14">
    <location>
        <begin position="1"/>
        <end position="25"/>
    </location>
</feature>
<evidence type="ECO:0000259" key="16">
    <source>
        <dbReference type="PROSITE" id="PS50939"/>
    </source>
</evidence>
<dbReference type="AlphaFoldDB" id="A0A7J6GJW6"/>
<dbReference type="InterPro" id="IPR045265">
    <property type="entry name" value="AIR12_DOMON"/>
</dbReference>
<feature type="transmembrane region" description="Helical" evidence="13">
    <location>
        <begin position="605"/>
        <end position="629"/>
    </location>
</feature>
<feature type="region of interest" description="Disordered" evidence="12">
    <location>
        <begin position="985"/>
        <end position="1004"/>
    </location>
</feature>
<evidence type="ECO:0000256" key="6">
    <source>
        <dbReference type="ARBA" id="ARBA00022723"/>
    </source>
</evidence>
<evidence type="ECO:0000256" key="1">
    <source>
        <dbReference type="ARBA" id="ARBA00001970"/>
    </source>
</evidence>
<comment type="cofactor">
    <cofactor evidence="1">
        <name>heme b</name>
        <dbReference type="ChEBI" id="CHEBI:60344"/>
    </cofactor>
</comment>
<feature type="chain" id="PRO_5029471481" description="Cytochrome b561 and DOMON domain-containing protein" evidence="14">
    <location>
        <begin position="26"/>
        <end position="1004"/>
    </location>
</feature>
<feature type="transmembrane region" description="Helical" evidence="13">
    <location>
        <begin position="570"/>
        <end position="593"/>
    </location>
</feature>
<feature type="domain" description="Cytochrome b561" evidence="16">
    <location>
        <begin position="785"/>
        <end position="978"/>
    </location>
</feature>
<evidence type="ECO:0000256" key="7">
    <source>
        <dbReference type="ARBA" id="ARBA00022729"/>
    </source>
</evidence>
<evidence type="ECO:0000256" key="10">
    <source>
        <dbReference type="ARBA" id="ARBA00023136"/>
    </source>
</evidence>
<keyword evidence="4" id="KW-0408">Iron</keyword>
<comment type="function">
    <text evidence="11">May act as a catecholamine-responsive trans-membrane electron transporter.</text>
</comment>
<evidence type="ECO:0000313" key="17">
    <source>
        <dbReference type="EMBL" id="KAF4383152.1"/>
    </source>
</evidence>
<feature type="domain" description="DOMON" evidence="15">
    <location>
        <begin position="49"/>
        <end position="162"/>
    </location>
</feature>
<keyword evidence="3" id="KW-0813">Transport</keyword>
<keyword evidence="4" id="KW-0349">Heme</keyword>
<dbReference type="SMART" id="SM00665">
    <property type="entry name" value="B561"/>
    <property type="match status" value="1"/>
</dbReference>
<dbReference type="InterPro" id="IPR006593">
    <property type="entry name" value="Cyt_b561/ferric_Rdtase_TM"/>
</dbReference>
<proteinExistence type="predicted"/>
<organism evidence="17 18">
    <name type="scientific">Cannabis sativa</name>
    <name type="common">Hemp</name>
    <name type="synonym">Marijuana</name>
    <dbReference type="NCBI Taxonomy" id="3483"/>
    <lineage>
        <taxon>Eukaryota</taxon>
        <taxon>Viridiplantae</taxon>
        <taxon>Streptophyta</taxon>
        <taxon>Embryophyta</taxon>
        <taxon>Tracheophyta</taxon>
        <taxon>Spermatophyta</taxon>
        <taxon>Magnoliopsida</taxon>
        <taxon>eudicotyledons</taxon>
        <taxon>Gunneridae</taxon>
        <taxon>Pentapetalae</taxon>
        <taxon>rosids</taxon>
        <taxon>fabids</taxon>
        <taxon>Rosales</taxon>
        <taxon>Cannabaceae</taxon>
        <taxon>Cannabis</taxon>
    </lineage>
</organism>
<evidence type="ECO:0000256" key="11">
    <source>
        <dbReference type="ARBA" id="ARBA00053871"/>
    </source>
</evidence>
<keyword evidence="9 13" id="KW-1133">Transmembrane helix</keyword>
<protein>
    <recommendedName>
        <fullName evidence="19">Cytochrome b561 and DOMON domain-containing protein</fullName>
    </recommendedName>
</protein>
<feature type="transmembrane region" description="Helical" evidence="13">
    <location>
        <begin position="849"/>
        <end position="870"/>
    </location>
</feature>
<accession>A0A7J6GJW6</accession>
<sequence length="1004" mass="107070">MASSTLQILILGLALCVMLISPAHSSTTCKSQKFTGKKSFSNCSDLPVLSASLHWTYDASNSSLAIAFTAPPSKPNGWVAWAINPTGTGMVGAQSLIAVKHSNGSVSVMTFNISSYRSIVPSKLSFDVWGLSAESVDGNITIFATVKVPEKAKTLNQVWQVGSGVNQTNGFLIKHDFAPENLNAKGTLNLVTGTTGGDAPSMAPAPATGSASSPSGSSNSTGNGKNGGVSLMVRGTIASIVPSFKIFLGVCLECALCGEFYRALDLRQWLPPVTTPTAVLFATGTSATGKPEPGASVLFAGASEPEPDASESDATTILGTLLEEPVSNVIVEYLGASNVSGERTQRERERAMASLLPLTSIQTFSFLWVTTVLLISPAQSLTCTSQTFANKLYSYCLDLPTLNAYLHWNYDAANSSLSVAFTAPPSKPDGWVSWAVNPTGTGMAGAQALIAVKQPNDSVTVQTYKINSYSSIVPSKLSFEVWNLSAHAQGAEITIFATVKVPEKTKKLNHLWQVGPGINEGTGFIVKHDMSPANLGSVGTLNLVAGTNTNGTAGAGDGGASGSESNGGGIIALFIYFQLSSILFLLCNIWPLLQNQRKKIKNSSVFSAMASLVLLLLQSSLWVTLVLLISPAQSLTCTTQKFSNNKLYSQCLDLPSLGSYLHWTYDSSNSSLSIAFIAPPAKSDGWISWAINPTGTGMVGSQSLIAFKQSDGSMVVKTYDIKSYSSLVEGKLSFDVWDTSAEYSGGVMRIFAKVKLPEKASSVNHVWQVGPSVASGRPDAHEFQGANLNAKGKLSLNGSQISTTTTSVDSRTKKKNIHGILNAVSWGILFPLGVIIARYLRTFESADPAWFYLHAFCQTSSYAIGVAGWATGIKLGSESKGIEYTGHRNIGIALFSLATLQIFALFIRPKKDHKYRFYWNIYHHGLGYAIIVLGILNVFKGINILSPAQKWKSAYIICIAVLGGIALLLEVITWIVVLRKKSRRSTKPYDGYNNGQGSQRPLGF</sequence>
<evidence type="ECO:0000256" key="2">
    <source>
        <dbReference type="ARBA" id="ARBA00004141"/>
    </source>
</evidence>
<name>A0A7J6GJW6_CANSA</name>
<dbReference type="Pfam" id="PF04526">
    <property type="entry name" value="DUF568"/>
    <property type="match status" value="3"/>
</dbReference>
<reference evidence="17 18" key="1">
    <citation type="journal article" date="2020" name="bioRxiv">
        <title>Sequence and annotation of 42 cannabis genomes reveals extensive copy number variation in cannabinoid synthesis and pathogen resistance genes.</title>
        <authorList>
            <person name="Mckernan K.J."/>
            <person name="Helbert Y."/>
            <person name="Kane L.T."/>
            <person name="Ebling H."/>
            <person name="Zhang L."/>
            <person name="Liu B."/>
            <person name="Eaton Z."/>
            <person name="Mclaughlin S."/>
            <person name="Kingan S."/>
            <person name="Baybayan P."/>
            <person name="Concepcion G."/>
            <person name="Jordan M."/>
            <person name="Riva A."/>
            <person name="Barbazuk W."/>
            <person name="Harkins T."/>
        </authorList>
    </citation>
    <scope>NUCLEOTIDE SEQUENCE [LARGE SCALE GENOMIC DNA]</scope>
    <source>
        <strain evidence="18">cv. Jamaican Lion 4</strain>
        <tissue evidence="17">Leaf</tissue>
    </source>
</reference>
<feature type="transmembrane region" description="Helical" evidence="13">
    <location>
        <begin position="817"/>
        <end position="837"/>
    </location>
</feature>
<feature type="transmembrane region" description="Helical" evidence="13">
    <location>
        <begin position="954"/>
        <end position="977"/>
    </location>
</feature>
<dbReference type="PROSITE" id="PS50836">
    <property type="entry name" value="DOMON"/>
    <property type="match status" value="3"/>
</dbReference>
<feature type="compositionally biased region" description="Polar residues" evidence="12">
    <location>
        <begin position="993"/>
        <end position="1004"/>
    </location>
</feature>
<feature type="region of interest" description="Disordered" evidence="12">
    <location>
        <begin position="193"/>
        <end position="224"/>
    </location>
</feature>
<keyword evidence="7 14" id="KW-0732">Signal</keyword>
<comment type="caution">
    <text evidence="17">The sequence shown here is derived from an EMBL/GenBank/DDBJ whole genome shotgun (WGS) entry which is preliminary data.</text>
</comment>
<dbReference type="FunFam" id="1.20.120.1770:FF:000007">
    <property type="entry name" value="Cytochrome b561 and DOMON domain-containing protein"/>
    <property type="match status" value="1"/>
</dbReference>
<feature type="compositionally biased region" description="Low complexity" evidence="12">
    <location>
        <begin position="193"/>
        <end position="223"/>
    </location>
</feature>
<dbReference type="CDD" id="cd08760">
    <property type="entry name" value="Cyt_b561_FRRS1_like"/>
    <property type="match status" value="1"/>
</dbReference>
<dbReference type="GO" id="GO:0016020">
    <property type="term" value="C:membrane"/>
    <property type="evidence" value="ECO:0007669"/>
    <property type="project" value="UniProtKB-SubCell"/>
</dbReference>
<evidence type="ECO:0000256" key="12">
    <source>
        <dbReference type="SAM" id="MobiDB-lite"/>
    </source>
</evidence>
<keyword evidence="10 13" id="KW-0472">Membrane</keyword>
<feature type="transmembrane region" description="Helical" evidence="13">
    <location>
        <begin position="890"/>
        <end position="907"/>
    </location>
</feature>
<evidence type="ECO:0000256" key="9">
    <source>
        <dbReference type="ARBA" id="ARBA00022989"/>
    </source>
</evidence>
<gene>
    <name evidence="17" type="ORF">F8388_009183</name>
</gene>
<keyword evidence="6" id="KW-0479">Metal-binding</keyword>
<evidence type="ECO:0000259" key="15">
    <source>
        <dbReference type="PROSITE" id="PS50836"/>
    </source>
</evidence>
<feature type="domain" description="DOMON" evidence="15">
    <location>
        <begin position="402"/>
        <end position="515"/>
    </location>
</feature>